<dbReference type="AlphaFoldDB" id="A0A218UZ90"/>
<comment type="caution">
    <text evidence="1">The sequence shown here is derived from an EMBL/GenBank/DDBJ whole genome shotgun (WGS) entry which is preliminary data.</text>
</comment>
<proteinExistence type="predicted"/>
<reference evidence="1 2" key="1">
    <citation type="submission" date="2017-05" db="EMBL/GenBank/DDBJ databases">
        <title>Genome of assembly of the Bengalese finch, Lonchura striata domestica.</title>
        <authorList>
            <person name="Colquitt B.M."/>
            <person name="Brainard M.S."/>
        </authorList>
    </citation>
    <scope>NUCLEOTIDE SEQUENCE [LARGE SCALE GENOMIC DNA]</scope>
    <source>
        <strain evidence="1">White83orange57</strain>
    </source>
</reference>
<keyword evidence="2" id="KW-1185">Reference proteome</keyword>
<protein>
    <submittedName>
        <fullName evidence="1">Uncharacterized protein</fullName>
    </submittedName>
</protein>
<sequence length="26" mass="3102">MLLFLNVGYDGYFCFYFSFLQAELLS</sequence>
<organism evidence="1 2">
    <name type="scientific">Lonchura striata</name>
    <name type="common">white-rumped munia</name>
    <dbReference type="NCBI Taxonomy" id="40157"/>
    <lineage>
        <taxon>Eukaryota</taxon>
        <taxon>Metazoa</taxon>
        <taxon>Chordata</taxon>
        <taxon>Craniata</taxon>
        <taxon>Vertebrata</taxon>
        <taxon>Euteleostomi</taxon>
        <taxon>Archelosauria</taxon>
        <taxon>Archosauria</taxon>
        <taxon>Dinosauria</taxon>
        <taxon>Saurischia</taxon>
        <taxon>Theropoda</taxon>
        <taxon>Coelurosauria</taxon>
        <taxon>Aves</taxon>
        <taxon>Neognathae</taxon>
        <taxon>Neoaves</taxon>
        <taxon>Telluraves</taxon>
        <taxon>Australaves</taxon>
        <taxon>Passeriformes</taxon>
        <taxon>Passeroidea</taxon>
        <taxon>Estrildidae</taxon>
        <taxon>Estrildinae</taxon>
        <taxon>Lonchura</taxon>
    </lineage>
</organism>
<dbReference type="EMBL" id="MUZQ01000087">
    <property type="protein sequence ID" value="OWK59039.1"/>
    <property type="molecule type" value="Genomic_DNA"/>
</dbReference>
<accession>A0A218UZ90</accession>
<evidence type="ECO:0000313" key="1">
    <source>
        <dbReference type="EMBL" id="OWK59039.1"/>
    </source>
</evidence>
<name>A0A218UZ90_9PASE</name>
<gene>
    <name evidence="1" type="ORF">RLOC_00005136</name>
</gene>
<evidence type="ECO:0000313" key="2">
    <source>
        <dbReference type="Proteomes" id="UP000197619"/>
    </source>
</evidence>
<dbReference type="Proteomes" id="UP000197619">
    <property type="component" value="Unassembled WGS sequence"/>
</dbReference>